<reference evidence="4 5" key="1">
    <citation type="submission" date="2016-10" db="EMBL/GenBank/DDBJ databases">
        <authorList>
            <person name="de Groot N.N."/>
        </authorList>
    </citation>
    <scope>NUCLEOTIDE SEQUENCE [LARGE SCALE GENOMIC DNA]</scope>
    <source>
        <strain evidence="4 5">DSM 21771</strain>
    </source>
</reference>
<dbReference type="SMART" id="SM00854">
    <property type="entry name" value="PGA_cap"/>
    <property type="match status" value="1"/>
</dbReference>
<evidence type="ECO:0000259" key="3">
    <source>
        <dbReference type="PROSITE" id="PS50975"/>
    </source>
</evidence>
<comment type="similarity">
    <text evidence="1">Belongs to the CapA family.</text>
</comment>
<dbReference type="InterPro" id="IPR011761">
    <property type="entry name" value="ATP-grasp"/>
</dbReference>
<sequence length="744" mass="86020">MAQTLTLTFAGDTSLGEYYVRKQGRENILQRVEEEPFSFFKKTLPILKGTDQLILNLETVLAKEPGTPLEGKEYPNWDQPDTLLPVLKDLGVSAVSLANNHTMDFGSELMLDTKKRLEDKGIKCFGAGGNRKEAAAPFKVPFQSGNHKKNVYILTGMRASKRYRVDYGFLAQKEEPGVNSMNPKRMQRQIEKIRSEDSEAFIIVCPHWQGQDYKWASNHTGIRERCHDLINMGANLILAHGTHMADTVEKLEGGTIVYSIGNYVFNTPGRYTTKQALPYSLMVKLHITEQNGQWTFETELYPIVTDNKRTEFNVRPVNKSEIDLVKQALEDQSRNVYYHLLQKDNCYYLKPVPVNENAITTNTNISLENDVKDYLFGSRPLNTIDITSDNAIDNQITKLGEVHQELDQKFREYYDYLLTSKKMKARTEQNDEHYNKLSRVVKRDYLSHAFLKGFERRKLNVEKSVSFRDIMVEQSQLRRFGFRGYSWLLDKKNRGYEFADNIKLPRPSTNNKIYSFSDIEPQSGPVVVKPVHSTGSMGVYLVYDTNTIFSAREGTWLNSWEELVNNFNSELKSDRNRARPYLPKDQWMIEELINSPDGMYTPPPNLKFYCFYGEVVLIFESNQLDERKVCYWDTDMNLVQTGRFEDQFYRGSGFSREELQMVADASLEIPSPFVRLDMLKGERGLYFGEITPRPGRFHTFNDTYDRILGEAYRKAEARIIDDLLHGKEFNAFTEAVFHKPSLAF</sequence>
<dbReference type="PANTHER" id="PTHR33393:SF12">
    <property type="entry name" value="CAPSULE BIOSYNTHESIS PROTEIN CAPA"/>
    <property type="match status" value="1"/>
</dbReference>
<dbReference type="Gene3D" id="3.60.21.10">
    <property type="match status" value="1"/>
</dbReference>
<evidence type="ECO:0000256" key="1">
    <source>
        <dbReference type="ARBA" id="ARBA00005662"/>
    </source>
</evidence>
<dbReference type="GO" id="GO:0005524">
    <property type="term" value="F:ATP binding"/>
    <property type="evidence" value="ECO:0007669"/>
    <property type="project" value="UniProtKB-UniRule"/>
</dbReference>
<dbReference type="GO" id="GO:0046872">
    <property type="term" value="F:metal ion binding"/>
    <property type="evidence" value="ECO:0007669"/>
    <property type="project" value="InterPro"/>
</dbReference>
<proteinExistence type="inferred from homology"/>
<dbReference type="SUPFAM" id="SSF56300">
    <property type="entry name" value="Metallo-dependent phosphatases"/>
    <property type="match status" value="1"/>
</dbReference>
<dbReference type="RefSeq" id="WP_090400053.1">
    <property type="nucleotide sequence ID" value="NZ_FNEN01000026.1"/>
</dbReference>
<dbReference type="PROSITE" id="PS50975">
    <property type="entry name" value="ATP_GRASP"/>
    <property type="match status" value="1"/>
</dbReference>
<keyword evidence="2" id="KW-0547">Nucleotide-binding</keyword>
<protein>
    <submittedName>
        <fullName evidence="4">TupA-like ATPgrasp</fullName>
    </submittedName>
</protein>
<dbReference type="InterPro" id="IPR029052">
    <property type="entry name" value="Metallo-depent_PP-like"/>
</dbReference>
<keyword evidence="5" id="KW-1185">Reference proteome</keyword>
<feature type="domain" description="ATP-grasp" evidence="3">
    <location>
        <begin position="494"/>
        <end position="721"/>
    </location>
</feature>
<dbReference type="AlphaFoldDB" id="A0A1G8SE23"/>
<name>A0A1G8SE23_9BACI</name>
<dbReference type="PANTHER" id="PTHR33393">
    <property type="entry name" value="POLYGLUTAMINE SYNTHESIS ACCESSORY PROTEIN RV0574C-RELATED"/>
    <property type="match status" value="1"/>
</dbReference>
<dbReference type="InterPro" id="IPR019079">
    <property type="entry name" value="Capsule_synth_CapA"/>
</dbReference>
<evidence type="ECO:0000313" key="4">
    <source>
        <dbReference type="EMBL" id="SDJ27403.1"/>
    </source>
</evidence>
<dbReference type="EMBL" id="FNEN01000026">
    <property type="protein sequence ID" value="SDJ27403.1"/>
    <property type="molecule type" value="Genomic_DNA"/>
</dbReference>
<evidence type="ECO:0000313" key="5">
    <source>
        <dbReference type="Proteomes" id="UP000198853"/>
    </source>
</evidence>
<dbReference type="Proteomes" id="UP000198853">
    <property type="component" value="Unassembled WGS sequence"/>
</dbReference>
<dbReference type="Pfam" id="PF14305">
    <property type="entry name" value="ATPgrasp_TupA"/>
    <property type="match status" value="1"/>
</dbReference>
<keyword evidence="2" id="KW-0067">ATP-binding</keyword>
<dbReference type="InterPro" id="IPR052169">
    <property type="entry name" value="CW_Biosynth-Accessory"/>
</dbReference>
<evidence type="ECO:0000256" key="2">
    <source>
        <dbReference type="PROSITE-ProRule" id="PRU00409"/>
    </source>
</evidence>
<dbReference type="InterPro" id="IPR029465">
    <property type="entry name" value="ATPgrasp_TupA"/>
</dbReference>
<dbReference type="SUPFAM" id="SSF56059">
    <property type="entry name" value="Glutathione synthetase ATP-binding domain-like"/>
    <property type="match status" value="1"/>
</dbReference>
<accession>A0A1G8SE23</accession>
<gene>
    <name evidence="4" type="ORF">SAMN04488123_12611</name>
</gene>
<dbReference type="Pfam" id="PF09587">
    <property type="entry name" value="PGA_cap"/>
    <property type="match status" value="1"/>
</dbReference>
<organism evidence="4 5">
    <name type="scientific">Natribacillus halophilus</name>
    <dbReference type="NCBI Taxonomy" id="549003"/>
    <lineage>
        <taxon>Bacteria</taxon>
        <taxon>Bacillati</taxon>
        <taxon>Bacillota</taxon>
        <taxon>Bacilli</taxon>
        <taxon>Bacillales</taxon>
        <taxon>Bacillaceae</taxon>
        <taxon>Natribacillus</taxon>
    </lineage>
</organism>
<dbReference type="OrthoDB" id="8736147at2"/>